<sequence>MVRTRGLGRTIGRVIGRDRQDEDDAVDVPQRRKPTASARRQRVQQMTEDVPHMTEDVPHMAEDAPEMTMDIQAIVAEDLGRDGAEGSHADDAERFRGGPRDPSVLTSFVDHVANAIWSGQCWIYEHFPSVHQCVTDNTYEETSPHASRWLTTKAHMKGITGASYRACCDALTVTDVCWLPYSEHRGVRGFELISSFQGQLRWDPMVVTVRPKRVLRQFGYIQSIPSPPVSASLSYDDIDDMWMHFADHVLAMGELCVVPG</sequence>
<name>A0A0B2PLV7_GLYSO</name>
<feature type="compositionally biased region" description="Basic residues" evidence="1">
    <location>
        <begin position="31"/>
        <end position="42"/>
    </location>
</feature>
<evidence type="ECO:0000259" key="2">
    <source>
        <dbReference type="Pfam" id="PF10536"/>
    </source>
</evidence>
<dbReference type="PANTHER" id="PTHR46033:SF8">
    <property type="entry name" value="PROTEIN MAINTENANCE OF MERISTEMS-LIKE"/>
    <property type="match status" value="1"/>
</dbReference>
<dbReference type="InterPro" id="IPR019557">
    <property type="entry name" value="AminoTfrase-like_pln_mobile"/>
</dbReference>
<dbReference type="Pfam" id="PF10536">
    <property type="entry name" value="PMD"/>
    <property type="match status" value="1"/>
</dbReference>
<evidence type="ECO:0000313" key="3">
    <source>
        <dbReference type="EMBL" id="KHN08618.1"/>
    </source>
</evidence>
<gene>
    <name evidence="3" type="ORF">glysoja_049137</name>
</gene>
<reference evidence="3" key="1">
    <citation type="submission" date="2014-07" db="EMBL/GenBank/DDBJ databases">
        <title>Identification of a novel salt tolerance gene in wild soybean by whole-genome sequencing.</title>
        <authorList>
            <person name="Lam H.-M."/>
            <person name="Qi X."/>
            <person name="Li M.-W."/>
            <person name="Liu X."/>
            <person name="Xie M."/>
            <person name="Ni M."/>
            <person name="Xu X."/>
        </authorList>
    </citation>
    <scope>NUCLEOTIDE SEQUENCE [LARGE SCALE GENOMIC DNA]</scope>
    <source>
        <tissue evidence="3">Root</tissue>
    </source>
</reference>
<organism evidence="3">
    <name type="scientific">Glycine soja</name>
    <name type="common">Wild soybean</name>
    <dbReference type="NCBI Taxonomy" id="3848"/>
    <lineage>
        <taxon>Eukaryota</taxon>
        <taxon>Viridiplantae</taxon>
        <taxon>Streptophyta</taxon>
        <taxon>Embryophyta</taxon>
        <taxon>Tracheophyta</taxon>
        <taxon>Spermatophyta</taxon>
        <taxon>Magnoliopsida</taxon>
        <taxon>eudicotyledons</taxon>
        <taxon>Gunneridae</taxon>
        <taxon>Pentapetalae</taxon>
        <taxon>rosids</taxon>
        <taxon>fabids</taxon>
        <taxon>Fabales</taxon>
        <taxon>Fabaceae</taxon>
        <taxon>Papilionoideae</taxon>
        <taxon>50 kb inversion clade</taxon>
        <taxon>NPAAA clade</taxon>
        <taxon>indigoferoid/millettioid clade</taxon>
        <taxon>Phaseoleae</taxon>
        <taxon>Glycine</taxon>
        <taxon>Glycine subgen. Soja</taxon>
    </lineage>
</organism>
<dbReference type="GO" id="GO:0010073">
    <property type="term" value="P:meristem maintenance"/>
    <property type="evidence" value="ECO:0007669"/>
    <property type="project" value="InterPro"/>
</dbReference>
<evidence type="ECO:0000256" key="1">
    <source>
        <dbReference type="SAM" id="MobiDB-lite"/>
    </source>
</evidence>
<dbReference type="EMBL" id="KN665804">
    <property type="protein sequence ID" value="KHN08618.1"/>
    <property type="molecule type" value="Genomic_DNA"/>
</dbReference>
<accession>A0A0B2PLV7</accession>
<dbReference type="PANTHER" id="PTHR46033">
    <property type="entry name" value="PROTEIN MAIN-LIKE 2"/>
    <property type="match status" value="1"/>
</dbReference>
<feature type="domain" description="Aminotransferase-like plant mobile" evidence="2">
    <location>
        <begin position="120"/>
        <end position="228"/>
    </location>
</feature>
<dbReference type="Proteomes" id="UP000053555">
    <property type="component" value="Unassembled WGS sequence"/>
</dbReference>
<proteinExistence type="predicted"/>
<dbReference type="AlphaFoldDB" id="A0A0B2PLV7"/>
<feature type="region of interest" description="Disordered" evidence="1">
    <location>
        <begin position="1"/>
        <end position="53"/>
    </location>
</feature>
<dbReference type="InterPro" id="IPR044824">
    <property type="entry name" value="MAIN-like"/>
</dbReference>
<protein>
    <recommendedName>
        <fullName evidence="2">Aminotransferase-like plant mobile domain-containing protein</fullName>
    </recommendedName>
</protein>